<protein>
    <submittedName>
        <fullName evidence="3">Uncharacterized protein</fullName>
    </submittedName>
</protein>
<dbReference type="Proteomes" id="UP000002754">
    <property type="component" value="Unassembled WGS sequence"/>
</dbReference>
<reference evidence="3 5" key="1">
    <citation type="journal article" date="2014" name="Genome Announc.">
        <title>Draft Genome Sequence of Bacillus alcalophilus AV1934, a Classic Alkaliphile Isolated from Human Feces in 1934.</title>
        <authorList>
            <person name="Attie O."/>
            <person name="Jayaprakash A."/>
            <person name="Shah H."/>
            <person name="Paulsen I.T."/>
            <person name="Morino M."/>
            <person name="Takahashi Y."/>
            <person name="Narumi I."/>
            <person name="Sachidanandam R."/>
            <person name="Satoh K."/>
            <person name="Ito M."/>
            <person name="Krulwich T.A."/>
        </authorList>
    </citation>
    <scope>NUCLEOTIDE SEQUENCE [LARGE SCALE GENOMIC DNA]</scope>
    <source>
        <strain evidence="3 5">AV1934</strain>
    </source>
</reference>
<evidence type="ECO:0000313" key="4">
    <source>
        <dbReference type="EMBL" id="THG90295.1"/>
    </source>
</evidence>
<keyword evidence="1" id="KW-0812">Transmembrane</keyword>
<dbReference type="EMBL" id="ALPT02000001">
    <property type="protein sequence ID" value="KGA99094.1"/>
    <property type="molecule type" value="Genomic_DNA"/>
</dbReference>
<accession>A0A094WMU9</accession>
<feature type="chain" id="PRO_5035986313" evidence="2">
    <location>
        <begin position="26"/>
        <end position="67"/>
    </location>
</feature>
<reference evidence="4 6" key="2">
    <citation type="submission" date="2014-01" db="EMBL/GenBank/DDBJ databases">
        <title>Draft genome sequencing of Bacillus alcalophilus CGMCC 1.3604.</title>
        <authorList>
            <person name="Yang J."/>
            <person name="Diao L."/>
            <person name="Yang S."/>
        </authorList>
    </citation>
    <scope>NUCLEOTIDE SEQUENCE [LARGE SCALE GENOMIC DNA]</scope>
    <source>
        <strain evidence="4 6">CGMCC 1.3604</strain>
    </source>
</reference>
<proteinExistence type="predicted"/>
<keyword evidence="5" id="KW-1185">Reference proteome</keyword>
<evidence type="ECO:0000313" key="3">
    <source>
        <dbReference type="EMBL" id="KGA99094.1"/>
    </source>
</evidence>
<evidence type="ECO:0000256" key="2">
    <source>
        <dbReference type="SAM" id="SignalP"/>
    </source>
</evidence>
<comment type="caution">
    <text evidence="3">The sequence shown here is derived from an EMBL/GenBank/DDBJ whole genome shotgun (WGS) entry which is preliminary data.</text>
</comment>
<dbReference type="eggNOG" id="ENOG5030ESR">
    <property type="taxonomic scope" value="Bacteria"/>
</dbReference>
<keyword evidence="1" id="KW-1133">Transmembrane helix</keyword>
<dbReference type="Proteomes" id="UP000297014">
    <property type="component" value="Unassembled WGS sequence"/>
</dbReference>
<evidence type="ECO:0000313" key="6">
    <source>
        <dbReference type="Proteomes" id="UP000297014"/>
    </source>
</evidence>
<evidence type="ECO:0000256" key="1">
    <source>
        <dbReference type="SAM" id="Phobius"/>
    </source>
</evidence>
<keyword evidence="2" id="KW-0732">Signal</keyword>
<dbReference type="AlphaFoldDB" id="A0A094WMU9"/>
<feature type="signal peptide" evidence="2">
    <location>
        <begin position="1"/>
        <end position="25"/>
    </location>
</feature>
<feature type="transmembrane region" description="Helical" evidence="1">
    <location>
        <begin position="41"/>
        <end position="63"/>
    </location>
</feature>
<name>A0A094WMU9_ALKAL</name>
<sequence length="67" mass="6849">MIKKTIAAVTAFLAMLLLPLHTVLAAGADSSTTEAASGGMGMTTILLLVLSVATLVTMAYLLIRDNG</sequence>
<gene>
    <name evidence="4" type="ORF">AJ85_11485</name>
    <name evidence="3" type="ORF">BALCAV_0200110</name>
</gene>
<keyword evidence="1" id="KW-0472">Membrane</keyword>
<dbReference type="EMBL" id="JALP01000163">
    <property type="protein sequence ID" value="THG90295.1"/>
    <property type="molecule type" value="Genomic_DNA"/>
</dbReference>
<evidence type="ECO:0000313" key="5">
    <source>
        <dbReference type="Proteomes" id="UP000002754"/>
    </source>
</evidence>
<organism evidence="3 5">
    <name type="scientific">Alkalihalobacillus alcalophilus ATCC 27647 = CGMCC 1.3604</name>
    <dbReference type="NCBI Taxonomy" id="1218173"/>
    <lineage>
        <taxon>Bacteria</taxon>
        <taxon>Bacillati</taxon>
        <taxon>Bacillota</taxon>
        <taxon>Bacilli</taxon>
        <taxon>Bacillales</taxon>
        <taxon>Bacillaceae</taxon>
        <taxon>Alkalihalobacillus</taxon>
    </lineage>
</organism>